<name>A0AC34GSB5_9BILA</name>
<dbReference type="WBParaSite" id="ES5_v2.g7506.t1">
    <property type="protein sequence ID" value="ES5_v2.g7506.t1"/>
    <property type="gene ID" value="ES5_v2.g7506"/>
</dbReference>
<dbReference type="Proteomes" id="UP000887579">
    <property type="component" value="Unplaced"/>
</dbReference>
<sequence length="752" mass="85050">MQFKASQRLRNPNEENFNVNEIDNAVSSSLLVQPNEVTPGDMLQQQQPDHHQIGDDQDTANLLFTVNMTTSNNTAYTVKDYQHAIQAAINNPATSNASSKRREMGEMIFKHIPKQRLAEYFTGLIKHVSENPTISILKVKNEMTVLSLLVQSFFAWLLSLKYSKSRHNGKVEQAKEVEDLEEELSAVDDLESSAGESLKSFPNAIPFSEEDKRKVTKMLAALEFPMGNKVLHLAIKAMDISPEIVVNIVRDLAAKGEASFSSLIVILSEPILNKLPLWPELLIQCVLLGPVTATQVESFAAPLTEDERRIVRENLIVAEKWTSSIAEYTKAFEKYTHRDSKTQPSFDIYRNQVLALMSDLKHKNRGKQSVDQQAAMGIIRSTAAKRYKKNEVNNEQLLDLIFAVLKLQPTLKGYVVKLIEKTYGDIGLASRIKQLDFRHTKLNFPFADADLHEIREKYLSIPRNVNINFVNNPAHLKVLEHQLEEVAKSDYPYVGLDAEWSPYLSKSKASILQLALQTVIYIIDLDALIDKKELVDFFDKLFGNDKLCKIGFRFSEDLTQLRGCAPNCLSLYEPKNLICIQSLFFDLVNTCHNKIGNDLDGLLVASADPFIANPEILALEGELANPDFDETDIIRTREKLGILLEGYKERDKIRQSELDKDIALSQIKYMGLASVCARVLGKKLDKSEQCSVWDRRPLRKTQIRYAALDAYCQLMILDKFLNFCSQKGLDIKSLISKQPSLKASLPLFFSVS</sequence>
<evidence type="ECO:0000313" key="1">
    <source>
        <dbReference type="Proteomes" id="UP000887579"/>
    </source>
</evidence>
<evidence type="ECO:0000313" key="2">
    <source>
        <dbReference type="WBParaSite" id="ES5_v2.g7506.t1"/>
    </source>
</evidence>
<accession>A0AC34GSB5</accession>
<proteinExistence type="predicted"/>
<organism evidence="1 2">
    <name type="scientific">Panagrolaimus sp. ES5</name>
    <dbReference type="NCBI Taxonomy" id="591445"/>
    <lineage>
        <taxon>Eukaryota</taxon>
        <taxon>Metazoa</taxon>
        <taxon>Ecdysozoa</taxon>
        <taxon>Nematoda</taxon>
        <taxon>Chromadorea</taxon>
        <taxon>Rhabditida</taxon>
        <taxon>Tylenchina</taxon>
        <taxon>Panagrolaimomorpha</taxon>
        <taxon>Panagrolaimoidea</taxon>
        <taxon>Panagrolaimidae</taxon>
        <taxon>Panagrolaimus</taxon>
    </lineage>
</organism>
<protein>
    <submittedName>
        <fullName evidence="2">3'-5' exonuclease domain-containing protein</fullName>
    </submittedName>
</protein>
<reference evidence="2" key="1">
    <citation type="submission" date="2022-11" db="UniProtKB">
        <authorList>
            <consortium name="WormBaseParasite"/>
        </authorList>
    </citation>
    <scope>IDENTIFICATION</scope>
</reference>